<evidence type="ECO:0000256" key="7">
    <source>
        <dbReference type="ARBA" id="ARBA00023128"/>
    </source>
</evidence>
<keyword evidence="4 10" id="KW-0479">Metal-binding</keyword>
<evidence type="ECO:0000256" key="3">
    <source>
        <dbReference type="ARBA" id="ARBA00022617"/>
    </source>
</evidence>
<evidence type="ECO:0000313" key="12">
    <source>
        <dbReference type="EMBL" id="SDA01416.1"/>
    </source>
</evidence>
<dbReference type="InterPro" id="IPR000511">
    <property type="entry name" value="Holocyt_c/c1_synthase"/>
</dbReference>
<dbReference type="GO" id="GO:0046872">
    <property type="term" value="F:metal ion binding"/>
    <property type="evidence" value="ECO:0007669"/>
    <property type="project" value="UniProtKB-KW"/>
</dbReference>
<keyword evidence="6 10" id="KW-0408">Iron</keyword>
<keyword evidence="3 10" id="KW-0349">Heme</keyword>
<comment type="similarity">
    <text evidence="2 10">Belongs to the cytochrome c-type heme lyase family.</text>
</comment>
<accession>A0A2X0N857</accession>
<organism evidence="12 13">
    <name type="scientific">Microbotryum saponariae</name>
    <dbReference type="NCBI Taxonomy" id="289078"/>
    <lineage>
        <taxon>Eukaryota</taxon>
        <taxon>Fungi</taxon>
        <taxon>Dikarya</taxon>
        <taxon>Basidiomycota</taxon>
        <taxon>Pucciniomycotina</taxon>
        <taxon>Microbotryomycetes</taxon>
        <taxon>Microbotryales</taxon>
        <taxon>Microbotryaceae</taxon>
        <taxon>Microbotryum</taxon>
    </lineage>
</organism>
<evidence type="ECO:0000256" key="1">
    <source>
        <dbReference type="ARBA" id="ARBA00004273"/>
    </source>
</evidence>
<keyword evidence="13" id="KW-1185">Reference proteome</keyword>
<evidence type="ECO:0000256" key="2">
    <source>
        <dbReference type="ARBA" id="ARBA00007255"/>
    </source>
</evidence>
<feature type="region of interest" description="Disordered" evidence="11">
    <location>
        <begin position="1"/>
        <end position="121"/>
    </location>
</feature>
<sequence length="326" mass="35508">MWPFTSNAEPSTSSEPIPESACPVDHSTRSAWVKEAQQPETRAQTAPSRPPPAQQLSTEREVSSIPRWLPNQSTPSPSTPTPSPTSSEADPTIPPSACPAHSTSVTAKHTSDSTTATTQTENWVYPSPSSFYSALQRKARPVNASDMPIVVPIHNAVNEKVWQDVLDWERLALGKANGEEVGSKLVSFVGKPKDLSPRARWKSLIGSVGVCTFAKGYAPPFDRHDWIVDRPLPSTPENPSPGSIRVRYVIDFYSGRGAHLLENGSSSAKSRTDMFTRPSLAFFIDCRPALDGWEGVRMRIDKVRENWLGNSRKATSAEGKGDGASS</sequence>
<dbReference type="EMBL" id="FMWP01000116">
    <property type="protein sequence ID" value="SDA01416.1"/>
    <property type="molecule type" value="Genomic_DNA"/>
</dbReference>
<dbReference type="GO" id="GO:0005743">
    <property type="term" value="C:mitochondrial inner membrane"/>
    <property type="evidence" value="ECO:0007669"/>
    <property type="project" value="UniProtKB-SubCell"/>
</dbReference>
<evidence type="ECO:0000313" key="13">
    <source>
        <dbReference type="Proteomes" id="UP000249723"/>
    </source>
</evidence>
<dbReference type="OrthoDB" id="4243at2759"/>
<proteinExistence type="inferred from homology"/>
<evidence type="ECO:0000256" key="5">
    <source>
        <dbReference type="ARBA" id="ARBA00022792"/>
    </source>
</evidence>
<evidence type="ECO:0000256" key="8">
    <source>
        <dbReference type="ARBA" id="ARBA00023136"/>
    </source>
</evidence>
<reference evidence="13" key="1">
    <citation type="submission" date="2016-10" db="EMBL/GenBank/DDBJ databases">
        <authorList>
            <person name="Jeantristanb JTB J.-T."/>
            <person name="Ricardo R."/>
        </authorList>
    </citation>
    <scope>NUCLEOTIDE SEQUENCE [LARGE SCALE GENOMIC DNA]</scope>
</reference>
<gene>
    <name evidence="12" type="ORF">BZ3500_MVSOF-1268-A1-R1_CHR10-1G02644</name>
</gene>
<dbReference type="EC" id="4.4.1.17" evidence="10"/>
<evidence type="ECO:0000256" key="9">
    <source>
        <dbReference type="ARBA" id="ARBA00023239"/>
    </source>
</evidence>
<feature type="compositionally biased region" description="Low complexity" evidence="11">
    <location>
        <begin position="9"/>
        <end position="20"/>
    </location>
</feature>
<feature type="compositionally biased region" description="Polar residues" evidence="11">
    <location>
        <begin position="38"/>
        <end position="47"/>
    </location>
</feature>
<feature type="compositionally biased region" description="Low complexity" evidence="11">
    <location>
        <begin position="106"/>
        <end position="120"/>
    </location>
</feature>
<dbReference type="Pfam" id="PF01265">
    <property type="entry name" value="Cyto_heme_lyase"/>
    <property type="match status" value="1"/>
</dbReference>
<protein>
    <recommendedName>
        <fullName evidence="10">Holocytochrome c-type synthase</fullName>
        <ecNumber evidence="10">4.4.1.17</ecNumber>
    </recommendedName>
</protein>
<dbReference type="Proteomes" id="UP000249723">
    <property type="component" value="Unassembled WGS sequence"/>
</dbReference>
<keyword evidence="9 10" id="KW-0456">Lyase</keyword>
<evidence type="ECO:0000256" key="6">
    <source>
        <dbReference type="ARBA" id="ARBA00023004"/>
    </source>
</evidence>
<dbReference type="PROSITE" id="PS00822">
    <property type="entry name" value="CYTO_HEME_LYASE_2"/>
    <property type="match status" value="1"/>
</dbReference>
<evidence type="ECO:0000256" key="10">
    <source>
        <dbReference type="RuleBase" id="RU363130"/>
    </source>
</evidence>
<evidence type="ECO:0000256" key="4">
    <source>
        <dbReference type="ARBA" id="ARBA00022723"/>
    </source>
</evidence>
<dbReference type="PROSITE" id="PS00821">
    <property type="entry name" value="CYTO_HEME_LYASE_1"/>
    <property type="match status" value="1"/>
</dbReference>
<comment type="function">
    <text evidence="10">Lyase that catalyzes the covalent linking of the heme group to the cytochrome C apoprotein to produce the mature functional cytochrome.</text>
</comment>
<comment type="subcellular location">
    <subcellularLocation>
        <location evidence="1 10">Mitochondrion inner membrane</location>
    </subcellularLocation>
</comment>
<dbReference type="STRING" id="289078.A0A2X0N857"/>
<dbReference type="GO" id="GO:0004408">
    <property type="term" value="F:holocytochrome-c synthase activity"/>
    <property type="evidence" value="ECO:0007669"/>
    <property type="project" value="UniProtKB-EC"/>
</dbReference>
<name>A0A2X0N857_9BASI</name>
<dbReference type="PANTHER" id="PTHR12743">
    <property type="entry name" value="CYTOCHROME C1 HEME LYASE"/>
    <property type="match status" value="1"/>
</dbReference>
<keyword evidence="8 10" id="KW-0472">Membrane</keyword>
<keyword evidence="5 10" id="KW-0999">Mitochondrion inner membrane</keyword>
<keyword evidence="7 10" id="KW-0496">Mitochondrion</keyword>
<dbReference type="AlphaFoldDB" id="A0A2X0N857"/>
<evidence type="ECO:0000256" key="11">
    <source>
        <dbReference type="SAM" id="MobiDB-lite"/>
    </source>
</evidence>
<dbReference type="PANTHER" id="PTHR12743:SF0">
    <property type="entry name" value="HOLOCYTOCHROME C-TYPE SYNTHASE"/>
    <property type="match status" value="1"/>
</dbReference>
<comment type="catalytic activity">
    <reaction evidence="10">
        <text>holo-[cytochrome c] = apo-[cytochrome c] + heme b</text>
        <dbReference type="Rhea" id="RHEA:22648"/>
        <dbReference type="Rhea" id="RHEA-COMP:10725"/>
        <dbReference type="Rhea" id="RHEA-COMP:10726"/>
        <dbReference type="ChEBI" id="CHEBI:29950"/>
        <dbReference type="ChEBI" id="CHEBI:60344"/>
        <dbReference type="ChEBI" id="CHEBI:83739"/>
        <dbReference type="EC" id="4.4.1.17"/>
    </reaction>
</comment>